<keyword evidence="1" id="KW-1133">Transmembrane helix</keyword>
<dbReference type="EMBL" id="JAOTPO010000008">
    <property type="protein sequence ID" value="MDE5414339.1"/>
    <property type="molecule type" value="Genomic_DNA"/>
</dbReference>
<keyword evidence="1" id="KW-0472">Membrane</keyword>
<dbReference type="Pfam" id="PF11193">
    <property type="entry name" value="DUF2812"/>
    <property type="match status" value="1"/>
</dbReference>
<keyword evidence="3" id="KW-1185">Reference proteome</keyword>
<keyword evidence="1" id="KW-0812">Transmembrane</keyword>
<feature type="transmembrane region" description="Helical" evidence="1">
    <location>
        <begin position="112"/>
        <end position="132"/>
    </location>
</feature>
<feature type="transmembrane region" description="Helical" evidence="1">
    <location>
        <begin position="138"/>
        <end position="159"/>
    </location>
</feature>
<accession>A0ABT5VFY0</accession>
<evidence type="ECO:0000313" key="3">
    <source>
        <dbReference type="Proteomes" id="UP001148125"/>
    </source>
</evidence>
<reference evidence="2" key="1">
    <citation type="submission" date="2024-05" db="EMBL/GenBank/DDBJ databases">
        <title>Alkalihalobacillus sp. strain MEB203 novel alkaliphilic bacterium from Lonar Lake, India.</title>
        <authorList>
            <person name="Joshi A."/>
            <person name="Thite S."/>
            <person name="Mengade P."/>
        </authorList>
    </citation>
    <scope>NUCLEOTIDE SEQUENCE</scope>
    <source>
        <strain evidence="2">MEB 203</strain>
    </source>
</reference>
<protein>
    <submittedName>
        <fullName evidence="2">DUF2812 domain-containing protein</fullName>
    </submittedName>
</protein>
<organism evidence="2 3">
    <name type="scientific">Alkalihalobacterium chitinilyticum</name>
    <dbReference type="NCBI Taxonomy" id="2980103"/>
    <lineage>
        <taxon>Bacteria</taxon>
        <taxon>Bacillati</taxon>
        <taxon>Bacillota</taxon>
        <taxon>Bacilli</taxon>
        <taxon>Bacillales</taxon>
        <taxon>Bacillaceae</taxon>
        <taxon>Alkalihalobacterium</taxon>
    </lineage>
</organism>
<evidence type="ECO:0000256" key="1">
    <source>
        <dbReference type="SAM" id="Phobius"/>
    </source>
</evidence>
<dbReference type="RefSeq" id="WP_275118948.1">
    <property type="nucleotide sequence ID" value="NZ_JAOTPO010000008.1"/>
</dbReference>
<dbReference type="Proteomes" id="UP001148125">
    <property type="component" value="Unassembled WGS sequence"/>
</dbReference>
<sequence length="174" mass="20979">MTIKKKKIFIDYEKEEKWLNEMAAKGLHLVNYSFPTYFFEKGEPGEYCYRIQLLDNLPNHDESKEYIEFMEENEVEYIASSMRWVYFRKKATDGPFEIFSDYKSKIKHYSNIVAFMSIFIFINLIPAIYNMTISRINMYVSLLNWAAILLLGFAVIMYMRRINQLKKEEKLYDK</sequence>
<dbReference type="InterPro" id="IPR021359">
    <property type="entry name" value="DUF2812"/>
</dbReference>
<comment type="caution">
    <text evidence="2">The sequence shown here is derived from an EMBL/GenBank/DDBJ whole genome shotgun (WGS) entry which is preliminary data.</text>
</comment>
<proteinExistence type="predicted"/>
<gene>
    <name evidence="2" type="ORF">N7Z68_13240</name>
</gene>
<evidence type="ECO:0000313" key="2">
    <source>
        <dbReference type="EMBL" id="MDE5414339.1"/>
    </source>
</evidence>
<name>A0ABT5VFY0_9BACI</name>